<dbReference type="OrthoDB" id="432412at2759"/>
<dbReference type="InterPro" id="IPR016135">
    <property type="entry name" value="UBQ-conjugating_enzyme/RWD"/>
</dbReference>
<gene>
    <name evidence="1" type="ORF">EJ05DRAFT_187037</name>
</gene>
<evidence type="ECO:0000313" key="1">
    <source>
        <dbReference type="EMBL" id="KAF2761859.1"/>
    </source>
</evidence>
<dbReference type="GeneID" id="54480708"/>
<dbReference type="EMBL" id="ML996566">
    <property type="protein sequence ID" value="KAF2761859.1"/>
    <property type="molecule type" value="Genomic_DNA"/>
</dbReference>
<proteinExistence type="predicted"/>
<dbReference type="PANTHER" id="PTHR15955:SF8">
    <property type="entry name" value="RWD DOMAIN-CONTAINING PROTEIN 2B-RELATED"/>
    <property type="match status" value="1"/>
</dbReference>
<dbReference type="CDD" id="cd24163">
    <property type="entry name" value="RWDD2_C"/>
    <property type="match status" value="1"/>
</dbReference>
<organism evidence="1 2">
    <name type="scientific">Pseudovirgaria hyperparasitica</name>
    <dbReference type="NCBI Taxonomy" id="470096"/>
    <lineage>
        <taxon>Eukaryota</taxon>
        <taxon>Fungi</taxon>
        <taxon>Dikarya</taxon>
        <taxon>Ascomycota</taxon>
        <taxon>Pezizomycotina</taxon>
        <taxon>Dothideomycetes</taxon>
        <taxon>Dothideomycetes incertae sedis</taxon>
        <taxon>Acrospermales</taxon>
        <taxon>Acrospermaceae</taxon>
        <taxon>Pseudovirgaria</taxon>
    </lineage>
</organism>
<reference evidence="1" key="1">
    <citation type="journal article" date="2020" name="Stud. Mycol.">
        <title>101 Dothideomycetes genomes: a test case for predicting lifestyles and emergence of pathogens.</title>
        <authorList>
            <person name="Haridas S."/>
            <person name="Albert R."/>
            <person name="Binder M."/>
            <person name="Bloem J."/>
            <person name="Labutti K."/>
            <person name="Salamov A."/>
            <person name="Andreopoulos B."/>
            <person name="Baker S."/>
            <person name="Barry K."/>
            <person name="Bills G."/>
            <person name="Bluhm B."/>
            <person name="Cannon C."/>
            <person name="Castanera R."/>
            <person name="Culley D."/>
            <person name="Daum C."/>
            <person name="Ezra D."/>
            <person name="Gonzalez J."/>
            <person name="Henrissat B."/>
            <person name="Kuo A."/>
            <person name="Liang C."/>
            <person name="Lipzen A."/>
            <person name="Lutzoni F."/>
            <person name="Magnuson J."/>
            <person name="Mondo S."/>
            <person name="Nolan M."/>
            <person name="Ohm R."/>
            <person name="Pangilinan J."/>
            <person name="Park H.-J."/>
            <person name="Ramirez L."/>
            <person name="Alfaro M."/>
            <person name="Sun H."/>
            <person name="Tritt A."/>
            <person name="Yoshinaga Y."/>
            <person name="Zwiers L.-H."/>
            <person name="Turgeon B."/>
            <person name="Goodwin S."/>
            <person name="Spatafora J."/>
            <person name="Crous P."/>
            <person name="Grigoriev I."/>
        </authorList>
    </citation>
    <scope>NUCLEOTIDE SEQUENCE</scope>
    <source>
        <strain evidence="1">CBS 121739</strain>
    </source>
</reference>
<dbReference type="RefSeq" id="XP_033604310.1">
    <property type="nucleotide sequence ID" value="XM_033739654.1"/>
</dbReference>
<dbReference type="SUPFAM" id="SSF54495">
    <property type="entry name" value="UBC-like"/>
    <property type="match status" value="1"/>
</dbReference>
<dbReference type="CDD" id="cd11605">
    <property type="entry name" value="RWD_DRWD_ELF-like"/>
    <property type="match status" value="1"/>
</dbReference>
<dbReference type="PANTHER" id="PTHR15955">
    <property type="entry name" value="RWD DOMAIN CONTAINING PROTEIN 2"/>
    <property type="match status" value="1"/>
</dbReference>
<keyword evidence="2" id="KW-1185">Reference proteome</keyword>
<dbReference type="InterPro" id="IPR017359">
    <property type="entry name" value="Phi-like"/>
</dbReference>
<evidence type="ECO:0000313" key="2">
    <source>
        <dbReference type="Proteomes" id="UP000799437"/>
    </source>
</evidence>
<dbReference type="InterPro" id="IPR059181">
    <property type="entry name" value="RWDD2A-B_C"/>
</dbReference>
<protein>
    <recommendedName>
        <fullName evidence="3">RWD domain-containing protein</fullName>
    </recommendedName>
</protein>
<dbReference type="Proteomes" id="UP000799437">
    <property type="component" value="Unassembled WGS sequence"/>
</dbReference>
<accession>A0A6A6WHZ6</accession>
<name>A0A6A6WHZ6_9PEZI</name>
<evidence type="ECO:0008006" key="3">
    <source>
        <dbReference type="Google" id="ProtNLM"/>
    </source>
</evidence>
<dbReference type="AlphaFoldDB" id="A0A6A6WHZ6"/>
<sequence>MSEDEQSTRVAVETSLLESMYPDSIQFDTNLQDLTYTTLHAKLIVRLPSTYPASSPPDIISAFTKGTHHVDLRSQMKGAVARLPVGEEILDSVIAAFDRLVEESVHDSTGLDPISRASGDESADEHGKKTVLIWLHHLLNTSKRKQALASADAAISGVSKPGYPGVLIFSGAATNVDEHVNGLKGLNWAAFQVRLEKDEEWVFSHGTGVKEVESMADVVREIGEERKEVFLEVMKMK</sequence>